<protein>
    <submittedName>
        <fullName evidence="1">Arginase-like amidino hydrolase</fullName>
    </submittedName>
</protein>
<dbReference type="Proteomes" id="UP000515683">
    <property type="component" value="Segment"/>
</dbReference>
<sequence length="258" mass="31134">MRVLSIDLDYCMDSCMDLIDNHQLHPWMDDNPVVRWKVLEEFTPIPDKSIFIDDDKVNYCFDVYTKALKQCKNVMFAYDHDAILYRLEMDDAHDLEIINIDYHNDILNGTPYSDSMELFNHDEGEPLDYEYSLFEFNKVMEGNWVGWLYDKQKLKHYTWIHGTRSLGSGKGCELYKEFLGDKFDYYLKEDYTIDDYKFDFIFVCLSPGYVPQKFWNIFTEYMSEYEKVTGKPYKLINRKYEIDARYKELHKYTLPRNK</sequence>
<organism evidence="1 2">
    <name type="scientific">Synechococcus phage S-SCSM1</name>
    <dbReference type="NCBI Taxonomy" id="2588487"/>
    <lineage>
        <taxon>Viruses</taxon>
        <taxon>Duplodnaviria</taxon>
        <taxon>Heunggongvirae</taxon>
        <taxon>Uroviricota</taxon>
        <taxon>Caudoviricetes</taxon>
        <taxon>Pantevenvirales</taxon>
        <taxon>Kyanoviridae</taxon>
        <taxon>Zhoulongquanvirus</taxon>
        <taxon>Zhoulongquanvirus esscess</taxon>
    </lineage>
</organism>
<evidence type="ECO:0000313" key="1">
    <source>
        <dbReference type="EMBL" id="QFG06423.1"/>
    </source>
</evidence>
<reference evidence="1" key="1">
    <citation type="submission" date="2019-04" db="EMBL/GenBank/DDBJ databases">
        <title>Genomic and proteomic characterization of cyanophage S-SCSM1 provides new insights into understanding the viral gene diversity and phage-host interactions.</title>
        <authorList>
            <person name="Wang Q."/>
            <person name="Xu Y."/>
            <person name="Jiao N."/>
            <person name="Zhang R."/>
        </authorList>
    </citation>
    <scope>NUCLEOTIDE SEQUENCE [LARGE SCALE GENOMIC DNA]</scope>
</reference>
<gene>
    <name evidence="1" type="ORF">SSCSM1_162</name>
</gene>
<dbReference type="EMBL" id="MK867354">
    <property type="protein sequence ID" value="QFG06423.1"/>
    <property type="molecule type" value="Genomic_DNA"/>
</dbReference>
<proteinExistence type="predicted"/>
<accession>A0A6M2ZI00</accession>
<keyword evidence="2" id="KW-1185">Reference proteome</keyword>
<name>A0A6M2ZI00_9CAUD</name>
<evidence type="ECO:0000313" key="2">
    <source>
        <dbReference type="Proteomes" id="UP000515683"/>
    </source>
</evidence>